<proteinExistence type="inferred from homology"/>
<comment type="catalytic activity">
    <reaction evidence="10">
        <text>di-trans,octa-cis-undecaprenyl diphospho-N-acetyl-alpha-D-muramoyl-L-alanyl-D-glutamyl-meso-2,6-diaminopimeloyl-D-alanyl-D-alanine + UDP-N-acetyl-alpha-D-glucosamine = di-trans,octa-cis-undecaprenyl diphospho-[N-acetyl-alpha-D-glucosaminyl-(1-&gt;4)]-N-acetyl-alpha-D-muramoyl-L-alanyl-D-glutamyl-meso-2,6-diaminopimeloyl-D-alanyl-D-alanine + UDP + H(+)</text>
        <dbReference type="Rhea" id="RHEA:31227"/>
        <dbReference type="ChEBI" id="CHEBI:15378"/>
        <dbReference type="ChEBI" id="CHEBI:57705"/>
        <dbReference type="ChEBI" id="CHEBI:58223"/>
        <dbReference type="ChEBI" id="CHEBI:61387"/>
        <dbReference type="ChEBI" id="CHEBI:61388"/>
        <dbReference type="EC" id="2.4.1.227"/>
    </reaction>
</comment>
<keyword evidence="9 10" id="KW-0961">Cell wall biogenesis/degradation</keyword>
<reference evidence="13" key="1">
    <citation type="submission" date="2023-01" db="EMBL/GenBank/DDBJ databases">
        <title>Complete genome sequence of Planctobacterium marinum strain Dej080120_11.</title>
        <authorList>
            <person name="Ueki S."/>
            <person name="Maruyama F."/>
        </authorList>
    </citation>
    <scope>NUCLEOTIDE SEQUENCE</scope>
    <source>
        <strain evidence="13">Dej080120_11</strain>
    </source>
</reference>
<dbReference type="InterPro" id="IPR004276">
    <property type="entry name" value="GlycoTrans_28_N"/>
</dbReference>
<dbReference type="NCBIfam" id="TIGR01133">
    <property type="entry name" value="murG"/>
    <property type="match status" value="1"/>
</dbReference>
<keyword evidence="6 10" id="KW-0573">Peptidoglycan synthesis</keyword>
<dbReference type="GO" id="GO:0005975">
    <property type="term" value="P:carbohydrate metabolic process"/>
    <property type="evidence" value="ECO:0007669"/>
    <property type="project" value="InterPro"/>
</dbReference>
<comment type="function">
    <text evidence="10">Cell wall formation. Catalyzes the transfer of a GlcNAc subunit on undecaprenyl-pyrophosphoryl-MurNAc-pentapeptide (lipid intermediate I) to form undecaprenyl-pyrophosphoryl-MurNAc-(pentapeptide)GlcNAc (lipid intermediate II).</text>
</comment>
<evidence type="ECO:0000256" key="2">
    <source>
        <dbReference type="ARBA" id="ARBA00022618"/>
    </source>
</evidence>
<keyword evidence="8 10" id="KW-0131">Cell cycle</keyword>
<name>A0AA48HN69_9ALTE</name>
<dbReference type="Gene3D" id="3.40.50.2000">
    <property type="entry name" value="Glycogen Phosphorylase B"/>
    <property type="match status" value="2"/>
</dbReference>
<dbReference type="GO" id="GO:0008360">
    <property type="term" value="P:regulation of cell shape"/>
    <property type="evidence" value="ECO:0007669"/>
    <property type="project" value="UniProtKB-KW"/>
</dbReference>
<dbReference type="PANTHER" id="PTHR21015:SF22">
    <property type="entry name" value="GLYCOSYLTRANSFERASE"/>
    <property type="match status" value="1"/>
</dbReference>
<feature type="binding site" evidence="10">
    <location>
        <begin position="13"/>
        <end position="15"/>
    </location>
    <ligand>
        <name>UDP-N-acetyl-alpha-D-glucosamine</name>
        <dbReference type="ChEBI" id="CHEBI:57705"/>
    </ligand>
</feature>
<dbReference type="GO" id="GO:0051301">
    <property type="term" value="P:cell division"/>
    <property type="evidence" value="ECO:0007669"/>
    <property type="project" value="UniProtKB-KW"/>
</dbReference>
<feature type="binding site" evidence="10">
    <location>
        <position position="125"/>
    </location>
    <ligand>
        <name>UDP-N-acetyl-alpha-D-glucosamine</name>
        <dbReference type="ChEBI" id="CHEBI:57705"/>
    </ligand>
</feature>
<dbReference type="Proteomes" id="UP001333710">
    <property type="component" value="Chromosome"/>
</dbReference>
<feature type="binding site" evidence="10">
    <location>
        <begin position="265"/>
        <end position="270"/>
    </location>
    <ligand>
        <name>UDP-N-acetyl-alpha-D-glucosamine</name>
        <dbReference type="ChEBI" id="CHEBI:57705"/>
    </ligand>
</feature>
<organism evidence="13 14">
    <name type="scientific">Planctobacterium marinum</name>
    <dbReference type="NCBI Taxonomy" id="1631968"/>
    <lineage>
        <taxon>Bacteria</taxon>
        <taxon>Pseudomonadati</taxon>
        <taxon>Pseudomonadota</taxon>
        <taxon>Gammaproteobacteria</taxon>
        <taxon>Alteromonadales</taxon>
        <taxon>Alteromonadaceae</taxon>
        <taxon>Planctobacterium</taxon>
    </lineage>
</organism>
<comment type="pathway">
    <text evidence="10">Cell wall biogenesis; peptidoglycan biosynthesis.</text>
</comment>
<evidence type="ECO:0000259" key="11">
    <source>
        <dbReference type="Pfam" id="PF03033"/>
    </source>
</evidence>
<evidence type="ECO:0000256" key="3">
    <source>
        <dbReference type="ARBA" id="ARBA00022676"/>
    </source>
</evidence>
<evidence type="ECO:0000256" key="10">
    <source>
        <dbReference type="HAMAP-Rule" id="MF_00033"/>
    </source>
</evidence>
<dbReference type="EMBL" id="AP027272">
    <property type="protein sequence ID" value="BDX05592.1"/>
    <property type="molecule type" value="Genomic_DNA"/>
</dbReference>
<gene>
    <name evidence="10 13" type="primary">murG</name>
    <name evidence="13" type="ORF">MACH26_11130</name>
</gene>
<feature type="binding site" evidence="10">
    <location>
        <position position="190"/>
    </location>
    <ligand>
        <name>UDP-N-acetyl-alpha-D-glucosamine</name>
        <dbReference type="ChEBI" id="CHEBI:57705"/>
    </ligand>
</feature>
<feature type="binding site" evidence="10">
    <location>
        <position position="246"/>
    </location>
    <ligand>
        <name>UDP-N-acetyl-alpha-D-glucosamine</name>
        <dbReference type="ChEBI" id="CHEBI:57705"/>
    </ligand>
</feature>
<dbReference type="GO" id="GO:0071555">
    <property type="term" value="P:cell wall organization"/>
    <property type="evidence" value="ECO:0007669"/>
    <property type="project" value="UniProtKB-KW"/>
</dbReference>
<evidence type="ECO:0000256" key="4">
    <source>
        <dbReference type="ARBA" id="ARBA00022679"/>
    </source>
</evidence>
<dbReference type="SUPFAM" id="SSF53756">
    <property type="entry name" value="UDP-Glycosyltransferase/glycogen phosphorylase"/>
    <property type="match status" value="1"/>
</dbReference>
<dbReference type="AlphaFoldDB" id="A0AA48HN69"/>
<keyword evidence="5 10" id="KW-0133">Cell shape</keyword>
<evidence type="ECO:0000256" key="8">
    <source>
        <dbReference type="ARBA" id="ARBA00023306"/>
    </source>
</evidence>
<feature type="binding site" evidence="10">
    <location>
        <position position="291"/>
    </location>
    <ligand>
        <name>UDP-N-acetyl-alpha-D-glucosamine</name>
        <dbReference type="ChEBI" id="CHEBI:57705"/>
    </ligand>
</feature>
<keyword evidence="2 10" id="KW-0132">Cell division</keyword>
<dbReference type="HAMAP" id="MF_00033">
    <property type="entry name" value="MurG"/>
    <property type="match status" value="1"/>
</dbReference>
<dbReference type="GO" id="GO:0005886">
    <property type="term" value="C:plasma membrane"/>
    <property type="evidence" value="ECO:0007669"/>
    <property type="project" value="UniProtKB-SubCell"/>
</dbReference>
<dbReference type="GO" id="GO:0009252">
    <property type="term" value="P:peptidoglycan biosynthetic process"/>
    <property type="evidence" value="ECO:0007669"/>
    <property type="project" value="UniProtKB-UniRule"/>
</dbReference>
<evidence type="ECO:0000313" key="14">
    <source>
        <dbReference type="Proteomes" id="UP001333710"/>
    </source>
</evidence>
<keyword evidence="14" id="KW-1185">Reference proteome</keyword>
<comment type="similarity">
    <text evidence="10">Belongs to the glycosyltransferase 28 family. MurG subfamily.</text>
</comment>
<sequence>MMAKRLLVMAGGTGGHVFPGLAVAEHLKAAGWQVEWLGTADRIEAQLVPKHGFDINFVTISGVRGNGLLRLIKAPFMVLNAVFQSIRILRRFRPSLVLGMGGYASGPGGAAAWLCGIPLVLHEQNATPGLTNKILARFATKVLTAFDIPHWQTAGAKKHQVGNPVRAAFASVSEKKSVETELKILICGGSLGARVLNQQVPAALAQLSTHDFSVWHQAGKGNSDSVSCAYQAAGLSESNVRISDFIDEMVEAYEWADVVICRAGALTVSEVALAGRCAIFVPLPHAVDDHQTKNAQYLVANEAALLLPQPQLEQGGLVPLLEQLNAKRESIVEMSQKARACGERKATEKVANICVQEASAKP</sequence>
<keyword evidence="1 10" id="KW-1003">Cell membrane</keyword>
<evidence type="ECO:0000259" key="12">
    <source>
        <dbReference type="Pfam" id="PF04101"/>
    </source>
</evidence>
<keyword evidence="3 10" id="KW-0328">Glycosyltransferase</keyword>
<dbReference type="GO" id="GO:0050511">
    <property type="term" value="F:undecaprenyldiphospho-muramoylpentapeptide beta-N-acetylglucosaminyltransferase activity"/>
    <property type="evidence" value="ECO:0007669"/>
    <property type="project" value="UniProtKB-UniRule"/>
</dbReference>
<protein>
    <recommendedName>
        <fullName evidence="10">UDP-N-acetylglucosamine--N-acetylmuramyl-(pentapeptide) pyrophosphoryl-undecaprenol N-acetylglucosamine transferase</fullName>
        <ecNumber evidence="10">2.4.1.227</ecNumber>
    </recommendedName>
    <alternativeName>
        <fullName evidence="10">Undecaprenyl-PP-MurNAc-pentapeptide-UDPGlcNAc GlcNAc transferase</fullName>
    </alternativeName>
</protein>
<dbReference type="KEGG" id="pmaw:MACH26_11130"/>
<dbReference type="PANTHER" id="PTHR21015">
    <property type="entry name" value="UDP-N-ACETYLGLUCOSAMINE--N-ACETYLMURAMYL-(PENTAPEPTIDE) PYROPHOSPHORYL-UNDECAPRENOL N-ACETYLGLUCOSAMINE TRANSFERASE 1"/>
    <property type="match status" value="1"/>
</dbReference>
<dbReference type="Pfam" id="PF03033">
    <property type="entry name" value="Glyco_transf_28"/>
    <property type="match status" value="1"/>
</dbReference>
<keyword evidence="7 10" id="KW-0472">Membrane</keyword>
<accession>A0AA48HN69</accession>
<dbReference type="CDD" id="cd03785">
    <property type="entry name" value="GT28_MurG"/>
    <property type="match status" value="1"/>
</dbReference>
<evidence type="ECO:0000256" key="1">
    <source>
        <dbReference type="ARBA" id="ARBA00022475"/>
    </source>
</evidence>
<dbReference type="InterPro" id="IPR007235">
    <property type="entry name" value="Glyco_trans_28_C"/>
</dbReference>
<evidence type="ECO:0000256" key="7">
    <source>
        <dbReference type="ARBA" id="ARBA00023136"/>
    </source>
</evidence>
<keyword evidence="4 10" id="KW-0808">Transferase</keyword>
<comment type="subcellular location">
    <subcellularLocation>
        <location evidence="10">Cell membrane</location>
        <topology evidence="10">Peripheral membrane protein</topology>
        <orientation evidence="10">Cytoplasmic side</orientation>
    </subcellularLocation>
</comment>
<dbReference type="Pfam" id="PF04101">
    <property type="entry name" value="Glyco_tran_28_C"/>
    <property type="match status" value="1"/>
</dbReference>
<feature type="binding site" evidence="10">
    <location>
        <position position="166"/>
    </location>
    <ligand>
        <name>UDP-N-acetyl-alpha-D-glucosamine</name>
        <dbReference type="ChEBI" id="CHEBI:57705"/>
    </ligand>
</feature>
<feature type="domain" description="Glycosyltransferase family 28 N-terminal" evidence="11">
    <location>
        <begin position="7"/>
        <end position="143"/>
    </location>
</feature>
<evidence type="ECO:0000256" key="5">
    <source>
        <dbReference type="ARBA" id="ARBA00022960"/>
    </source>
</evidence>
<evidence type="ECO:0000313" key="13">
    <source>
        <dbReference type="EMBL" id="BDX05592.1"/>
    </source>
</evidence>
<evidence type="ECO:0000256" key="6">
    <source>
        <dbReference type="ARBA" id="ARBA00022984"/>
    </source>
</evidence>
<dbReference type="EC" id="2.4.1.227" evidence="10"/>
<feature type="domain" description="Glycosyl transferase family 28 C-terminal" evidence="12">
    <location>
        <begin position="184"/>
        <end position="347"/>
    </location>
</feature>
<dbReference type="InterPro" id="IPR006009">
    <property type="entry name" value="GlcNAc_MurG"/>
</dbReference>
<evidence type="ECO:0000256" key="9">
    <source>
        <dbReference type="ARBA" id="ARBA00023316"/>
    </source>
</evidence>